<evidence type="ECO:0000313" key="3">
    <source>
        <dbReference type="Proteomes" id="UP000289738"/>
    </source>
</evidence>
<dbReference type="AlphaFoldDB" id="A0A444Y8A7"/>
<feature type="region of interest" description="Disordered" evidence="1">
    <location>
        <begin position="23"/>
        <end position="43"/>
    </location>
</feature>
<dbReference type="EMBL" id="SDMP01000018">
    <property type="protein sequence ID" value="RYQ98191.1"/>
    <property type="molecule type" value="Genomic_DNA"/>
</dbReference>
<comment type="caution">
    <text evidence="2">The sequence shown here is derived from an EMBL/GenBank/DDBJ whole genome shotgun (WGS) entry which is preliminary data.</text>
</comment>
<proteinExistence type="predicted"/>
<evidence type="ECO:0000313" key="2">
    <source>
        <dbReference type="EMBL" id="RYQ98191.1"/>
    </source>
</evidence>
<protein>
    <submittedName>
        <fullName evidence="2">Uncharacterized protein</fullName>
    </submittedName>
</protein>
<accession>A0A444Y8A7</accession>
<evidence type="ECO:0000256" key="1">
    <source>
        <dbReference type="SAM" id="MobiDB-lite"/>
    </source>
</evidence>
<reference evidence="2 3" key="1">
    <citation type="submission" date="2019-01" db="EMBL/GenBank/DDBJ databases">
        <title>Sequencing of cultivated peanut Arachis hypogaea provides insights into genome evolution and oil improvement.</title>
        <authorList>
            <person name="Chen X."/>
        </authorList>
    </citation>
    <scope>NUCLEOTIDE SEQUENCE [LARGE SCALE GENOMIC DNA]</scope>
    <source>
        <strain evidence="3">cv. Fuhuasheng</strain>
        <tissue evidence="2">Leaves</tissue>
    </source>
</reference>
<name>A0A444Y8A7_ARAHY</name>
<sequence>MGSNINRKREISMTTPFQFSRNINSYKGANSSSKPSKREKRKQKKIGVLFKIPEFKDTKVIIVCSKNTTIY</sequence>
<gene>
    <name evidence="2" type="ORF">Ahy_B08g094250</name>
</gene>
<organism evidence="2 3">
    <name type="scientific">Arachis hypogaea</name>
    <name type="common">Peanut</name>
    <dbReference type="NCBI Taxonomy" id="3818"/>
    <lineage>
        <taxon>Eukaryota</taxon>
        <taxon>Viridiplantae</taxon>
        <taxon>Streptophyta</taxon>
        <taxon>Embryophyta</taxon>
        <taxon>Tracheophyta</taxon>
        <taxon>Spermatophyta</taxon>
        <taxon>Magnoliopsida</taxon>
        <taxon>eudicotyledons</taxon>
        <taxon>Gunneridae</taxon>
        <taxon>Pentapetalae</taxon>
        <taxon>rosids</taxon>
        <taxon>fabids</taxon>
        <taxon>Fabales</taxon>
        <taxon>Fabaceae</taxon>
        <taxon>Papilionoideae</taxon>
        <taxon>50 kb inversion clade</taxon>
        <taxon>dalbergioids sensu lato</taxon>
        <taxon>Dalbergieae</taxon>
        <taxon>Pterocarpus clade</taxon>
        <taxon>Arachis</taxon>
    </lineage>
</organism>
<dbReference type="Proteomes" id="UP000289738">
    <property type="component" value="Chromosome B08"/>
</dbReference>
<keyword evidence="3" id="KW-1185">Reference proteome</keyword>